<dbReference type="Proteomes" id="UP000054937">
    <property type="component" value="Unassembled WGS sequence"/>
</dbReference>
<protein>
    <submittedName>
        <fullName evidence="2">Uncharacterized protein</fullName>
    </submittedName>
</protein>
<dbReference type="OMA" id="CILMFEL"/>
<dbReference type="InParanoid" id="A0A0V0R2S6"/>
<evidence type="ECO:0000313" key="3">
    <source>
        <dbReference type="Proteomes" id="UP000054937"/>
    </source>
</evidence>
<keyword evidence="1" id="KW-0175">Coiled coil</keyword>
<dbReference type="EMBL" id="LDAU01000057">
    <property type="protein sequence ID" value="KRX08830.1"/>
    <property type="molecule type" value="Genomic_DNA"/>
</dbReference>
<keyword evidence="3" id="KW-1185">Reference proteome</keyword>
<evidence type="ECO:0000256" key="1">
    <source>
        <dbReference type="SAM" id="Coils"/>
    </source>
</evidence>
<reference evidence="2 3" key="1">
    <citation type="journal article" date="2015" name="Sci. Rep.">
        <title>Genome of the facultative scuticociliatosis pathogen Pseudocohnilembus persalinus provides insight into its virulence through horizontal gene transfer.</title>
        <authorList>
            <person name="Xiong J."/>
            <person name="Wang G."/>
            <person name="Cheng J."/>
            <person name="Tian M."/>
            <person name="Pan X."/>
            <person name="Warren A."/>
            <person name="Jiang C."/>
            <person name="Yuan D."/>
            <person name="Miao W."/>
        </authorList>
    </citation>
    <scope>NUCLEOTIDE SEQUENCE [LARGE SCALE GENOMIC DNA]</scope>
    <source>
        <strain evidence="2">36N120E</strain>
    </source>
</reference>
<proteinExistence type="predicted"/>
<feature type="coiled-coil region" evidence="1">
    <location>
        <begin position="89"/>
        <end position="179"/>
    </location>
</feature>
<organism evidence="2 3">
    <name type="scientific">Pseudocohnilembus persalinus</name>
    <name type="common">Ciliate</name>
    <dbReference type="NCBI Taxonomy" id="266149"/>
    <lineage>
        <taxon>Eukaryota</taxon>
        <taxon>Sar</taxon>
        <taxon>Alveolata</taxon>
        <taxon>Ciliophora</taxon>
        <taxon>Intramacronucleata</taxon>
        <taxon>Oligohymenophorea</taxon>
        <taxon>Scuticociliatia</taxon>
        <taxon>Philasterida</taxon>
        <taxon>Pseudocohnilembidae</taxon>
        <taxon>Pseudocohnilembus</taxon>
    </lineage>
</organism>
<gene>
    <name evidence="2" type="ORF">PPERSA_08934</name>
</gene>
<dbReference type="AlphaFoldDB" id="A0A0V0R2S6"/>
<sequence>MKEIKIWMHLQELKDKVRKYLPRVDGGYYFEIYFASNRVTTLPFRVQNEKSQVQIDQKIFIMNQCGKSIDFWLRTYKDDQFIASGEIMLSEINSENENYEINIQVESAQFAQLKLTIEKTENKIDKEIIIENDADCLRPPKDNSEELERLRLEEERRRKEAEELEAQRLEQARKKIITLTDFEKDKQAYF</sequence>
<evidence type="ECO:0000313" key="2">
    <source>
        <dbReference type="EMBL" id="KRX08830.1"/>
    </source>
</evidence>
<comment type="caution">
    <text evidence="2">The sequence shown here is derived from an EMBL/GenBank/DDBJ whole genome shotgun (WGS) entry which is preliminary data.</text>
</comment>
<accession>A0A0V0R2S6</accession>
<name>A0A0V0R2S6_PSEPJ</name>